<dbReference type="CDD" id="cd02947">
    <property type="entry name" value="TRX_family"/>
    <property type="match status" value="1"/>
</dbReference>
<dbReference type="SUPFAM" id="SSF52833">
    <property type="entry name" value="Thioredoxin-like"/>
    <property type="match status" value="1"/>
</dbReference>
<keyword evidence="2" id="KW-1185">Reference proteome</keyword>
<reference evidence="1 2" key="1">
    <citation type="submission" date="2023-07" db="EMBL/GenBank/DDBJ databases">
        <title>Genomic Encyclopedia of Type Strains, Phase IV (KMG-IV): sequencing the most valuable type-strain genomes for metagenomic binning, comparative biology and taxonomic classification.</title>
        <authorList>
            <person name="Goeker M."/>
        </authorList>
    </citation>
    <scope>NUCLEOTIDE SEQUENCE [LARGE SCALE GENOMIC DNA]</scope>
    <source>
        <strain evidence="1 2">DSM 16460</strain>
    </source>
</reference>
<keyword evidence="1" id="KW-0413">Isomerase</keyword>
<evidence type="ECO:0000313" key="2">
    <source>
        <dbReference type="Proteomes" id="UP001224359"/>
    </source>
</evidence>
<dbReference type="InterPro" id="IPR036249">
    <property type="entry name" value="Thioredoxin-like_sf"/>
</dbReference>
<comment type="caution">
    <text evidence="1">The sequence shown here is derived from an EMBL/GenBank/DDBJ whole genome shotgun (WGS) entry which is preliminary data.</text>
</comment>
<dbReference type="Proteomes" id="UP001224359">
    <property type="component" value="Unassembled WGS sequence"/>
</dbReference>
<dbReference type="EMBL" id="JAUSTQ010000004">
    <property type="protein sequence ID" value="MDQ0159456.1"/>
    <property type="molecule type" value="Genomic_DNA"/>
</dbReference>
<gene>
    <name evidence="1" type="ORF">J2S77_001420</name>
</gene>
<proteinExistence type="predicted"/>
<organism evidence="1 2">
    <name type="scientific">Alkalibacillus salilacus</name>
    <dbReference type="NCBI Taxonomy" id="284582"/>
    <lineage>
        <taxon>Bacteria</taxon>
        <taxon>Bacillati</taxon>
        <taxon>Bacillota</taxon>
        <taxon>Bacilli</taxon>
        <taxon>Bacillales</taxon>
        <taxon>Bacillaceae</taxon>
        <taxon>Alkalibacillus</taxon>
    </lineage>
</organism>
<protein>
    <submittedName>
        <fullName evidence="1">Thiol-disulfide isomerase/thioredoxin</fullName>
    </submittedName>
</protein>
<dbReference type="Gene3D" id="3.40.30.10">
    <property type="entry name" value="Glutaredoxin"/>
    <property type="match status" value="1"/>
</dbReference>
<sequence length="186" mass="21513">MKSEEQYFNEAESIQNYMENMSQLKDKSYSVYESFTLPDEELANTLRKQSLHFLVITEDWCGDAMMINPIIRQVAEAANIDMRVVLRDSEPELIDRHLTNGNRSIPIILILNQDGEMIGKWGPRSPKAQALVDEYAAALPDKDDPEFQAAQKDMIKALTHRFTNDEALWHDVYESFKQTVQDKQSR</sequence>
<dbReference type="RefSeq" id="WP_306975949.1">
    <property type="nucleotide sequence ID" value="NZ_JAUSTQ010000004.1"/>
</dbReference>
<evidence type="ECO:0000313" key="1">
    <source>
        <dbReference type="EMBL" id="MDQ0159456.1"/>
    </source>
</evidence>
<dbReference type="Pfam" id="PF14595">
    <property type="entry name" value="Thioredoxin_9"/>
    <property type="match status" value="1"/>
</dbReference>
<accession>A0ABT9VEQ6</accession>
<dbReference type="GO" id="GO:0016853">
    <property type="term" value="F:isomerase activity"/>
    <property type="evidence" value="ECO:0007669"/>
    <property type="project" value="UniProtKB-KW"/>
</dbReference>
<name>A0ABT9VEQ6_9BACI</name>